<sequence length="201" mass="22321">MTKIAVIVGSTRQHRRGRQVAEWVYEYGRTHSPVEVDFDLIDLADYSLPVLDEPYPAAWGIYQNDHTRRWAESIAAYDGYVFVIAEYNHGVPGALKNAIDYLYDEWTNKSAGFVSYGADGGVRAVEQMRTISAELGLADVREQVVLSTFTDFDYTESDLAHPATAGDFAPEARHVDDLSATLHSVVVWAEAMASVRVSISV</sequence>
<dbReference type="Proteomes" id="UP000297736">
    <property type="component" value="Unassembled WGS sequence"/>
</dbReference>
<organism evidence="2 3">
    <name type="scientific">Brevibacterium aurantiacum</name>
    <dbReference type="NCBI Taxonomy" id="273384"/>
    <lineage>
        <taxon>Bacteria</taxon>
        <taxon>Bacillati</taxon>
        <taxon>Actinomycetota</taxon>
        <taxon>Actinomycetes</taxon>
        <taxon>Micrococcales</taxon>
        <taxon>Brevibacteriaceae</taxon>
        <taxon>Brevibacterium</taxon>
    </lineage>
</organism>
<dbReference type="GO" id="GO:0016491">
    <property type="term" value="F:oxidoreductase activity"/>
    <property type="evidence" value="ECO:0007669"/>
    <property type="project" value="InterPro"/>
</dbReference>
<dbReference type="SUPFAM" id="SSF52218">
    <property type="entry name" value="Flavoproteins"/>
    <property type="match status" value="1"/>
</dbReference>
<dbReference type="AlphaFoldDB" id="A0A4Z0KJI4"/>
<dbReference type="GO" id="GO:0010181">
    <property type="term" value="F:FMN binding"/>
    <property type="evidence" value="ECO:0007669"/>
    <property type="project" value="TreeGrafter"/>
</dbReference>
<evidence type="ECO:0000259" key="1">
    <source>
        <dbReference type="Pfam" id="PF03358"/>
    </source>
</evidence>
<gene>
    <name evidence="2" type="ORF">EB834_10095</name>
</gene>
<comment type="caution">
    <text evidence="2">The sequence shown here is derived from an EMBL/GenBank/DDBJ whole genome shotgun (WGS) entry which is preliminary data.</text>
</comment>
<dbReference type="PANTHER" id="PTHR30543">
    <property type="entry name" value="CHROMATE REDUCTASE"/>
    <property type="match status" value="1"/>
</dbReference>
<evidence type="ECO:0000313" key="2">
    <source>
        <dbReference type="EMBL" id="TGD38884.1"/>
    </source>
</evidence>
<protein>
    <submittedName>
        <fullName evidence="2">NADPH-dependent oxidoreductase</fullName>
    </submittedName>
</protein>
<dbReference type="Gene3D" id="3.40.50.360">
    <property type="match status" value="1"/>
</dbReference>
<dbReference type="PANTHER" id="PTHR30543:SF21">
    <property type="entry name" value="NAD(P)H-DEPENDENT FMN REDUCTASE LOT6"/>
    <property type="match status" value="1"/>
</dbReference>
<dbReference type="Pfam" id="PF03358">
    <property type="entry name" value="FMN_red"/>
    <property type="match status" value="1"/>
</dbReference>
<dbReference type="GO" id="GO:0005829">
    <property type="term" value="C:cytosol"/>
    <property type="evidence" value="ECO:0007669"/>
    <property type="project" value="TreeGrafter"/>
</dbReference>
<reference evidence="2 3" key="1">
    <citation type="submission" date="2018-10" db="EMBL/GenBank/DDBJ databases">
        <title>Brevibacterium genomes from Austrain hard cheese rinds.</title>
        <authorList>
            <person name="Anast J.M."/>
            <person name="Dzieciol M."/>
            <person name="Schultz D.L."/>
            <person name="Mann E."/>
            <person name="Wagner M."/>
            <person name="Schmitz-Esser S."/>
        </authorList>
    </citation>
    <scope>NUCLEOTIDE SEQUENCE [LARGE SCALE GENOMIC DNA]</scope>
    <source>
        <strain evidence="2 3">L261</strain>
    </source>
</reference>
<dbReference type="InterPro" id="IPR050712">
    <property type="entry name" value="NAD(P)H-dep_reductase"/>
</dbReference>
<dbReference type="InterPro" id="IPR005025">
    <property type="entry name" value="FMN_Rdtase-like_dom"/>
</dbReference>
<accession>A0A4Z0KJI4</accession>
<dbReference type="InterPro" id="IPR029039">
    <property type="entry name" value="Flavoprotein-like_sf"/>
</dbReference>
<dbReference type="RefSeq" id="WP_062240350.1">
    <property type="nucleotide sequence ID" value="NZ_JABUXX010000033.1"/>
</dbReference>
<proteinExistence type="predicted"/>
<feature type="domain" description="NADPH-dependent FMN reductase-like" evidence="1">
    <location>
        <begin position="2"/>
        <end position="150"/>
    </location>
</feature>
<name>A0A4Z0KJI4_BREAU</name>
<dbReference type="EMBL" id="RHFF01000008">
    <property type="protein sequence ID" value="TGD38884.1"/>
    <property type="molecule type" value="Genomic_DNA"/>
</dbReference>
<evidence type="ECO:0000313" key="3">
    <source>
        <dbReference type="Proteomes" id="UP000297736"/>
    </source>
</evidence>